<organism evidence="7 8">
    <name type="scientific">Ostreobium quekettii</name>
    <dbReference type="NCBI Taxonomy" id="121088"/>
    <lineage>
        <taxon>Eukaryota</taxon>
        <taxon>Viridiplantae</taxon>
        <taxon>Chlorophyta</taxon>
        <taxon>core chlorophytes</taxon>
        <taxon>Ulvophyceae</taxon>
        <taxon>TCBD clade</taxon>
        <taxon>Bryopsidales</taxon>
        <taxon>Ostreobineae</taxon>
        <taxon>Ostreobiaceae</taxon>
        <taxon>Ostreobium</taxon>
    </lineage>
</organism>
<dbReference type="InterPro" id="IPR001431">
    <property type="entry name" value="Pept_M16_Zn_BS"/>
</dbReference>
<dbReference type="EMBL" id="CAJHUC010002947">
    <property type="protein sequence ID" value="CAD7704736.1"/>
    <property type="molecule type" value="Genomic_DNA"/>
</dbReference>
<dbReference type="InterPro" id="IPR011249">
    <property type="entry name" value="Metalloenz_LuxS/M16"/>
</dbReference>
<evidence type="ECO:0000256" key="3">
    <source>
        <dbReference type="ARBA" id="ARBA00022801"/>
    </source>
</evidence>
<evidence type="ECO:0000256" key="1">
    <source>
        <dbReference type="ARBA" id="ARBA00022670"/>
    </source>
</evidence>
<keyword evidence="4" id="KW-0862">Zinc</keyword>
<dbReference type="GO" id="GO:0005739">
    <property type="term" value="C:mitochondrion"/>
    <property type="evidence" value="ECO:0007669"/>
    <property type="project" value="TreeGrafter"/>
</dbReference>
<name>A0A8S1JC73_9CHLO</name>
<evidence type="ECO:0000256" key="2">
    <source>
        <dbReference type="ARBA" id="ARBA00022723"/>
    </source>
</evidence>
<dbReference type="GO" id="GO:0046872">
    <property type="term" value="F:metal ion binding"/>
    <property type="evidence" value="ECO:0007669"/>
    <property type="project" value="UniProtKB-KW"/>
</dbReference>
<dbReference type="GO" id="GO:0004222">
    <property type="term" value="F:metalloendopeptidase activity"/>
    <property type="evidence" value="ECO:0007669"/>
    <property type="project" value="InterPro"/>
</dbReference>
<sequence>MAAAAQPALAEESPFLRHGSIEPRGCDHSAIMGAVPETKVSVLQNGLRVASETQPFAETATVGVWIDAGSRFETDRNNGTAHFLEHMAFKGTKDRTTKSLEVEVENMGGHLNAYTSREVTCYFAKVMAKDVPKAVDILADILQNPVFDEAAIARESGVILREMEEVEKQMDEVVFDHLHATAFQHSPLGRTILGPAENIRAISRDDLADYISTHYTGPRM</sequence>
<dbReference type="AlphaFoldDB" id="A0A8S1JC73"/>
<reference evidence="7" key="1">
    <citation type="submission" date="2020-12" db="EMBL/GenBank/DDBJ databases">
        <authorList>
            <person name="Iha C."/>
        </authorList>
    </citation>
    <scope>NUCLEOTIDE SEQUENCE</scope>
</reference>
<feature type="non-terminal residue" evidence="7">
    <location>
        <position position="1"/>
    </location>
</feature>
<keyword evidence="3" id="KW-0378">Hydrolase</keyword>
<keyword evidence="2" id="KW-0479">Metal-binding</keyword>
<dbReference type="InterPro" id="IPR011765">
    <property type="entry name" value="Pept_M16_N"/>
</dbReference>
<accession>A0A8S1JC73</accession>
<evidence type="ECO:0000313" key="8">
    <source>
        <dbReference type="Proteomes" id="UP000708148"/>
    </source>
</evidence>
<keyword evidence="8" id="KW-1185">Reference proteome</keyword>
<dbReference type="FunFam" id="3.30.830.10:FF:000002">
    <property type="entry name" value="Mitochondrial-processing peptidase subunit beta"/>
    <property type="match status" value="1"/>
</dbReference>
<dbReference type="OrthoDB" id="10251424at2759"/>
<dbReference type="SUPFAM" id="SSF63411">
    <property type="entry name" value="LuxS/MPP-like metallohydrolase"/>
    <property type="match status" value="1"/>
</dbReference>
<dbReference type="Proteomes" id="UP000708148">
    <property type="component" value="Unassembled WGS sequence"/>
</dbReference>
<gene>
    <name evidence="7" type="ORF">OSTQU699_LOCUS10091</name>
</gene>
<dbReference type="GO" id="GO:0006508">
    <property type="term" value="P:proteolysis"/>
    <property type="evidence" value="ECO:0007669"/>
    <property type="project" value="UniProtKB-KW"/>
</dbReference>
<proteinExistence type="predicted"/>
<protein>
    <recommendedName>
        <fullName evidence="6">Peptidase M16 N-terminal domain-containing protein</fullName>
    </recommendedName>
</protein>
<dbReference type="PANTHER" id="PTHR11851:SF149">
    <property type="entry name" value="GH01077P"/>
    <property type="match status" value="1"/>
</dbReference>
<dbReference type="PANTHER" id="PTHR11851">
    <property type="entry name" value="METALLOPROTEASE"/>
    <property type="match status" value="1"/>
</dbReference>
<dbReference type="Gene3D" id="3.30.830.10">
    <property type="entry name" value="Metalloenzyme, LuxS/M16 peptidase-like"/>
    <property type="match status" value="1"/>
</dbReference>
<evidence type="ECO:0000256" key="5">
    <source>
        <dbReference type="ARBA" id="ARBA00023049"/>
    </source>
</evidence>
<dbReference type="InterPro" id="IPR050361">
    <property type="entry name" value="MPP/UQCRC_Complex"/>
</dbReference>
<feature type="domain" description="Peptidase M16 N-terminal" evidence="6">
    <location>
        <begin position="48"/>
        <end position="195"/>
    </location>
</feature>
<evidence type="ECO:0000313" key="7">
    <source>
        <dbReference type="EMBL" id="CAD7704736.1"/>
    </source>
</evidence>
<keyword evidence="1" id="KW-0645">Protease</keyword>
<dbReference type="Pfam" id="PF00675">
    <property type="entry name" value="Peptidase_M16"/>
    <property type="match status" value="1"/>
</dbReference>
<dbReference type="PROSITE" id="PS00143">
    <property type="entry name" value="INSULINASE"/>
    <property type="match status" value="1"/>
</dbReference>
<keyword evidence="5" id="KW-0482">Metalloprotease</keyword>
<evidence type="ECO:0000259" key="6">
    <source>
        <dbReference type="Pfam" id="PF00675"/>
    </source>
</evidence>
<evidence type="ECO:0000256" key="4">
    <source>
        <dbReference type="ARBA" id="ARBA00022833"/>
    </source>
</evidence>
<comment type="caution">
    <text evidence="7">The sequence shown here is derived from an EMBL/GenBank/DDBJ whole genome shotgun (WGS) entry which is preliminary data.</text>
</comment>